<comment type="caution">
    <text evidence="11">The sequence shown here is derived from an EMBL/GenBank/DDBJ whole genome shotgun (WGS) entry which is preliminary data.</text>
</comment>
<dbReference type="InterPro" id="IPR050588">
    <property type="entry name" value="WNK_Ser-Thr_kinase"/>
</dbReference>
<dbReference type="PROSITE" id="PS00108">
    <property type="entry name" value="PROTEIN_KINASE_ST"/>
    <property type="match status" value="1"/>
</dbReference>
<dbReference type="EC" id="2.7.11.1" evidence="1"/>
<dbReference type="Gene3D" id="3.30.200.20">
    <property type="entry name" value="Phosphorylase Kinase, domain 1"/>
    <property type="match status" value="1"/>
</dbReference>
<keyword evidence="3" id="KW-0808">Transferase</keyword>
<feature type="compositionally biased region" description="Basic and acidic residues" evidence="9">
    <location>
        <begin position="546"/>
        <end position="563"/>
    </location>
</feature>
<feature type="compositionally biased region" description="Low complexity" evidence="9">
    <location>
        <begin position="578"/>
        <end position="589"/>
    </location>
</feature>
<accession>A0A150GNX0</accession>
<dbReference type="Pfam" id="PF00069">
    <property type="entry name" value="Pkinase"/>
    <property type="match status" value="1"/>
</dbReference>
<dbReference type="GO" id="GO:0004674">
    <property type="term" value="F:protein serine/threonine kinase activity"/>
    <property type="evidence" value="ECO:0007669"/>
    <property type="project" value="UniProtKB-KW"/>
</dbReference>
<dbReference type="OrthoDB" id="4062651at2759"/>
<sequence length="644" mass="68105">MYNILLGKGACKRVYKALDTEEGTEVAWNQVDLLGMDRDEEARQHLHEEIRVLQTLKHKNIMTFYAWWPDHKNSHINFITELFTAGNLRQYRKKIKVLSENVLKRWAHQILEGLLYLHGHVPPIVHRDLKCDNIFVNSATGEIKIGDLGLATVQQQAMSVVGTPEFMAPEVYEESYDERCDIYSFGMCLLELATQEYPYAECHSVPQIFKKVTLGVPPASLARVSSQELREFISLCIAHNPADRPSARELLKHPYLEPVRSGQDTSAHGGSAGMLASLANGGSGTGTGWNTPTGTLHGAASFRDLREALHQQEALARLAAQQQHIQLNSHQSGLSPSGPTSPTGSAAGSHGAALGGNSASSDAVLPSAAAMVARSRASITGMLGAGGGSAPQLANLRIPSTTGPVPSQPSPLGRTASAMPPGEPPLRGSEESFSLSDRSITADEAASTPTMIPQRLPRSRLSGLCAPEKSCSSSSGVVSSVTTSPPYRQPVRSSTVPWAAGEDLQPGAGALVPEPDATAYVADRPCDSPAAQAATGPSHGQQQDLSHADAETPSESHAEREAEPQSQSQQGNGPVSGAPAAGDAAALEAQVKSPFLQRCDSCNAGQRTGNATSPRSGGSDSSDDDEEVLVPIELLKVNLVAAAS</sequence>
<feature type="region of interest" description="Disordered" evidence="9">
    <location>
        <begin position="320"/>
        <end position="358"/>
    </location>
</feature>
<evidence type="ECO:0000256" key="4">
    <source>
        <dbReference type="ARBA" id="ARBA00022741"/>
    </source>
</evidence>
<feature type="compositionally biased region" description="Low complexity" evidence="9">
    <location>
        <begin position="470"/>
        <end position="484"/>
    </location>
</feature>
<evidence type="ECO:0000313" key="12">
    <source>
        <dbReference type="Proteomes" id="UP000075714"/>
    </source>
</evidence>
<dbReference type="PANTHER" id="PTHR13902">
    <property type="entry name" value="SERINE/THREONINE-PROTEIN KINASE WNK WITH NO LYSINE -RELATED"/>
    <property type="match status" value="1"/>
</dbReference>
<dbReference type="Proteomes" id="UP000075714">
    <property type="component" value="Unassembled WGS sequence"/>
</dbReference>
<dbReference type="InterPro" id="IPR008271">
    <property type="entry name" value="Ser/Thr_kinase_AS"/>
</dbReference>
<dbReference type="PROSITE" id="PS50011">
    <property type="entry name" value="PROTEIN_KINASE_DOM"/>
    <property type="match status" value="1"/>
</dbReference>
<proteinExistence type="predicted"/>
<feature type="region of interest" description="Disordered" evidence="9">
    <location>
        <begin position="527"/>
        <end position="629"/>
    </location>
</feature>
<dbReference type="InterPro" id="IPR000719">
    <property type="entry name" value="Prot_kinase_dom"/>
</dbReference>
<dbReference type="GO" id="GO:0005524">
    <property type="term" value="F:ATP binding"/>
    <property type="evidence" value="ECO:0007669"/>
    <property type="project" value="UniProtKB-KW"/>
</dbReference>
<dbReference type="FunFam" id="3.30.200.20:FF:000075">
    <property type="entry name" value="Probable serine/threonine-protein kinase WNK1"/>
    <property type="match status" value="1"/>
</dbReference>
<evidence type="ECO:0000313" key="11">
    <source>
        <dbReference type="EMBL" id="KXZ51020.1"/>
    </source>
</evidence>
<evidence type="ECO:0000256" key="3">
    <source>
        <dbReference type="ARBA" id="ARBA00022679"/>
    </source>
</evidence>
<dbReference type="Gene3D" id="1.10.510.10">
    <property type="entry name" value="Transferase(Phosphotransferase) domain 1"/>
    <property type="match status" value="1"/>
</dbReference>
<evidence type="ECO:0000256" key="8">
    <source>
        <dbReference type="ARBA" id="ARBA00048679"/>
    </source>
</evidence>
<gene>
    <name evidence="11" type="ORF">GPECTOR_14g260</name>
</gene>
<dbReference type="InterPro" id="IPR011009">
    <property type="entry name" value="Kinase-like_dom_sf"/>
</dbReference>
<keyword evidence="6" id="KW-0067">ATP-binding</keyword>
<feature type="compositionally biased region" description="Polar residues" evidence="9">
    <location>
        <begin position="564"/>
        <end position="573"/>
    </location>
</feature>
<evidence type="ECO:0000256" key="1">
    <source>
        <dbReference type="ARBA" id="ARBA00012513"/>
    </source>
</evidence>
<name>A0A150GNX0_GONPE</name>
<dbReference type="SMART" id="SM00220">
    <property type="entry name" value="S_TKc"/>
    <property type="match status" value="1"/>
</dbReference>
<reference evidence="12" key="1">
    <citation type="journal article" date="2016" name="Nat. Commun.">
        <title>The Gonium pectorale genome demonstrates co-option of cell cycle regulation during the evolution of multicellularity.</title>
        <authorList>
            <person name="Hanschen E.R."/>
            <person name="Marriage T.N."/>
            <person name="Ferris P.J."/>
            <person name="Hamaji T."/>
            <person name="Toyoda A."/>
            <person name="Fujiyama A."/>
            <person name="Neme R."/>
            <person name="Noguchi H."/>
            <person name="Minakuchi Y."/>
            <person name="Suzuki M."/>
            <person name="Kawai-Toyooka H."/>
            <person name="Smith D.R."/>
            <person name="Sparks H."/>
            <person name="Anderson J."/>
            <person name="Bakaric R."/>
            <person name="Luria V."/>
            <person name="Karger A."/>
            <person name="Kirschner M.W."/>
            <person name="Durand P.M."/>
            <person name="Michod R.E."/>
            <person name="Nozaki H."/>
            <person name="Olson B.J."/>
        </authorList>
    </citation>
    <scope>NUCLEOTIDE SEQUENCE [LARGE SCALE GENOMIC DNA]</scope>
    <source>
        <strain evidence="12">NIES-2863</strain>
    </source>
</reference>
<dbReference type="CDD" id="cd13983">
    <property type="entry name" value="STKc_WNK"/>
    <property type="match status" value="1"/>
</dbReference>
<evidence type="ECO:0000256" key="9">
    <source>
        <dbReference type="SAM" id="MobiDB-lite"/>
    </source>
</evidence>
<comment type="catalytic activity">
    <reaction evidence="8">
        <text>L-seryl-[protein] + ATP = O-phospho-L-seryl-[protein] + ADP + H(+)</text>
        <dbReference type="Rhea" id="RHEA:17989"/>
        <dbReference type="Rhea" id="RHEA-COMP:9863"/>
        <dbReference type="Rhea" id="RHEA-COMP:11604"/>
        <dbReference type="ChEBI" id="CHEBI:15378"/>
        <dbReference type="ChEBI" id="CHEBI:29999"/>
        <dbReference type="ChEBI" id="CHEBI:30616"/>
        <dbReference type="ChEBI" id="CHEBI:83421"/>
        <dbReference type="ChEBI" id="CHEBI:456216"/>
        <dbReference type="EC" id="2.7.11.1"/>
    </reaction>
</comment>
<keyword evidence="2" id="KW-0723">Serine/threonine-protein kinase</keyword>
<feature type="domain" description="Protein kinase" evidence="10">
    <location>
        <begin position="1"/>
        <end position="256"/>
    </location>
</feature>
<keyword evidence="12" id="KW-1185">Reference proteome</keyword>
<feature type="region of interest" description="Disordered" evidence="9">
    <location>
        <begin position="259"/>
        <end position="295"/>
    </location>
</feature>
<dbReference type="SUPFAM" id="SSF56112">
    <property type="entry name" value="Protein kinase-like (PK-like)"/>
    <property type="match status" value="1"/>
</dbReference>
<dbReference type="STRING" id="33097.A0A150GNX0"/>
<feature type="region of interest" description="Disordered" evidence="9">
    <location>
        <begin position="393"/>
        <end position="512"/>
    </location>
</feature>
<keyword evidence="5" id="KW-0418">Kinase</keyword>
<protein>
    <recommendedName>
        <fullName evidence="1">non-specific serine/threonine protein kinase</fullName>
        <ecNumber evidence="1">2.7.11.1</ecNumber>
    </recommendedName>
</protein>
<evidence type="ECO:0000256" key="2">
    <source>
        <dbReference type="ARBA" id="ARBA00022527"/>
    </source>
</evidence>
<dbReference type="AlphaFoldDB" id="A0A150GNX0"/>
<evidence type="ECO:0000256" key="5">
    <source>
        <dbReference type="ARBA" id="ARBA00022777"/>
    </source>
</evidence>
<evidence type="ECO:0000256" key="7">
    <source>
        <dbReference type="ARBA" id="ARBA00047899"/>
    </source>
</evidence>
<keyword evidence="4" id="KW-0547">Nucleotide-binding</keyword>
<evidence type="ECO:0000259" key="10">
    <source>
        <dbReference type="PROSITE" id="PS50011"/>
    </source>
</evidence>
<comment type="catalytic activity">
    <reaction evidence="7">
        <text>L-threonyl-[protein] + ATP = O-phospho-L-threonyl-[protein] + ADP + H(+)</text>
        <dbReference type="Rhea" id="RHEA:46608"/>
        <dbReference type="Rhea" id="RHEA-COMP:11060"/>
        <dbReference type="Rhea" id="RHEA-COMP:11605"/>
        <dbReference type="ChEBI" id="CHEBI:15378"/>
        <dbReference type="ChEBI" id="CHEBI:30013"/>
        <dbReference type="ChEBI" id="CHEBI:30616"/>
        <dbReference type="ChEBI" id="CHEBI:61977"/>
        <dbReference type="ChEBI" id="CHEBI:456216"/>
        <dbReference type="EC" id="2.7.11.1"/>
    </reaction>
</comment>
<dbReference type="EMBL" id="LSYV01000015">
    <property type="protein sequence ID" value="KXZ51020.1"/>
    <property type="molecule type" value="Genomic_DNA"/>
</dbReference>
<dbReference type="FunFam" id="1.10.510.10:FF:001565">
    <property type="entry name" value="WNK protein kinase"/>
    <property type="match status" value="1"/>
</dbReference>
<feature type="compositionally biased region" description="Polar residues" evidence="9">
    <location>
        <begin position="603"/>
        <end position="615"/>
    </location>
</feature>
<organism evidence="11 12">
    <name type="scientific">Gonium pectorale</name>
    <name type="common">Green alga</name>
    <dbReference type="NCBI Taxonomy" id="33097"/>
    <lineage>
        <taxon>Eukaryota</taxon>
        <taxon>Viridiplantae</taxon>
        <taxon>Chlorophyta</taxon>
        <taxon>core chlorophytes</taxon>
        <taxon>Chlorophyceae</taxon>
        <taxon>CS clade</taxon>
        <taxon>Chlamydomonadales</taxon>
        <taxon>Volvocaceae</taxon>
        <taxon>Gonium</taxon>
    </lineage>
</organism>
<evidence type="ECO:0000256" key="6">
    <source>
        <dbReference type="ARBA" id="ARBA00022840"/>
    </source>
</evidence>